<name>A0A9K3GPH8_9EUKA</name>
<dbReference type="Proteomes" id="UP000265618">
    <property type="component" value="Unassembled WGS sequence"/>
</dbReference>
<comment type="caution">
    <text evidence="1">The sequence shown here is derived from an EMBL/GenBank/DDBJ whole genome shotgun (WGS) entry which is preliminary data.</text>
</comment>
<evidence type="ECO:0000313" key="2">
    <source>
        <dbReference type="Proteomes" id="UP000265618"/>
    </source>
</evidence>
<protein>
    <submittedName>
        <fullName evidence="1">Uncharacterized protein</fullName>
    </submittedName>
</protein>
<reference evidence="1 2" key="1">
    <citation type="journal article" date="2018" name="PLoS ONE">
        <title>The draft genome of Kipferlia bialata reveals reductive genome evolution in fornicate parasites.</title>
        <authorList>
            <person name="Tanifuji G."/>
            <person name="Takabayashi S."/>
            <person name="Kume K."/>
            <person name="Takagi M."/>
            <person name="Nakayama T."/>
            <person name="Kamikawa R."/>
            <person name="Inagaki Y."/>
            <person name="Hashimoto T."/>
        </authorList>
    </citation>
    <scope>NUCLEOTIDE SEQUENCE [LARGE SCALE GENOMIC DNA]</scope>
    <source>
        <strain evidence="1">NY0173</strain>
    </source>
</reference>
<sequence>MARRSRSKDRVRDEIFRQCRIRNYSITAEGLEYLRGLVRQSENAAEGGFSFQEFSDYLEQLLNAIDPQSLPPTLALSRDLLHNVTESLKTRETAGVHSYIRVVPIQVL</sequence>
<accession>A0A9K3GPH8</accession>
<dbReference type="EMBL" id="BDIP01006180">
    <property type="protein sequence ID" value="GIQ90433.1"/>
    <property type="molecule type" value="Genomic_DNA"/>
</dbReference>
<organism evidence="1 2">
    <name type="scientific">Kipferlia bialata</name>
    <dbReference type="NCBI Taxonomy" id="797122"/>
    <lineage>
        <taxon>Eukaryota</taxon>
        <taxon>Metamonada</taxon>
        <taxon>Carpediemonas-like organisms</taxon>
        <taxon>Kipferlia</taxon>
    </lineage>
</organism>
<proteinExistence type="predicted"/>
<dbReference type="AlphaFoldDB" id="A0A9K3GPH8"/>
<gene>
    <name evidence="1" type="ORF">KIPB_013229</name>
</gene>
<keyword evidence="2" id="KW-1185">Reference proteome</keyword>
<evidence type="ECO:0000313" key="1">
    <source>
        <dbReference type="EMBL" id="GIQ90433.1"/>
    </source>
</evidence>